<dbReference type="GO" id="GO:0030246">
    <property type="term" value="F:carbohydrate binding"/>
    <property type="evidence" value="ECO:0007669"/>
    <property type="project" value="InterPro"/>
</dbReference>
<organism evidence="6 7">
    <name type="scientific">Planoprotostelium fungivorum</name>
    <dbReference type="NCBI Taxonomy" id="1890364"/>
    <lineage>
        <taxon>Eukaryota</taxon>
        <taxon>Amoebozoa</taxon>
        <taxon>Evosea</taxon>
        <taxon>Variosea</taxon>
        <taxon>Cavosteliida</taxon>
        <taxon>Cavosteliaceae</taxon>
        <taxon>Planoprotostelium</taxon>
    </lineage>
</organism>
<dbReference type="Pfam" id="PF07983">
    <property type="entry name" value="X8"/>
    <property type="match status" value="4"/>
</dbReference>
<keyword evidence="2 4" id="KW-0732">Signal</keyword>
<dbReference type="InterPro" id="IPR019028">
    <property type="entry name" value="CBM_49"/>
</dbReference>
<reference evidence="6 7" key="1">
    <citation type="journal article" date="2018" name="Genome Biol. Evol.">
        <title>Multiple Roots of Fruiting Body Formation in Amoebozoa.</title>
        <authorList>
            <person name="Hillmann F."/>
            <person name="Forbes G."/>
            <person name="Novohradska S."/>
            <person name="Ferling I."/>
            <person name="Riege K."/>
            <person name="Groth M."/>
            <person name="Westermann M."/>
            <person name="Marz M."/>
            <person name="Spaller T."/>
            <person name="Winckler T."/>
            <person name="Schaap P."/>
            <person name="Glockner G."/>
        </authorList>
    </citation>
    <scope>NUCLEOTIDE SEQUENCE [LARGE SCALE GENOMIC DNA]</scope>
    <source>
        <strain evidence="6 7">Jena</strain>
    </source>
</reference>
<dbReference type="Gene3D" id="2.60.120.200">
    <property type="match status" value="1"/>
</dbReference>
<feature type="signal peptide" evidence="4">
    <location>
        <begin position="1"/>
        <end position="19"/>
    </location>
</feature>
<evidence type="ECO:0000313" key="6">
    <source>
        <dbReference type="EMBL" id="PRP88067.1"/>
    </source>
</evidence>
<dbReference type="InterPro" id="IPR050546">
    <property type="entry name" value="Glycosyl_Hydrlase_16"/>
</dbReference>
<comment type="caution">
    <text evidence="6">The sequence shown here is derived from an EMBL/GenBank/DDBJ whole genome shotgun (WGS) entry which is preliminary data.</text>
</comment>
<keyword evidence="7" id="KW-1185">Reference proteome</keyword>
<comment type="similarity">
    <text evidence="1">Belongs to the glycosyl hydrolase 16 family.</text>
</comment>
<gene>
    <name evidence="6" type="ORF">PROFUN_04158</name>
</gene>
<dbReference type="InterPro" id="IPR008965">
    <property type="entry name" value="CBM2/CBM3_carb-bd_dom_sf"/>
</dbReference>
<feature type="chain" id="PRO_5015127624" evidence="4">
    <location>
        <begin position="20"/>
        <end position="1051"/>
    </location>
</feature>
<name>A0A2P6NVS4_9EUKA</name>
<feature type="region of interest" description="Disordered" evidence="3">
    <location>
        <begin position="765"/>
        <end position="834"/>
    </location>
</feature>
<dbReference type="SUPFAM" id="SSF49899">
    <property type="entry name" value="Concanavalin A-like lectins/glucanases"/>
    <property type="match status" value="1"/>
</dbReference>
<dbReference type="PROSITE" id="PS51762">
    <property type="entry name" value="GH16_2"/>
    <property type="match status" value="1"/>
</dbReference>
<dbReference type="InParanoid" id="A0A2P6NVS4"/>
<dbReference type="EMBL" id="MDYQ01000014">
    <property type="protein sequence ID" value="PRP88067.1"/>
    <property type="molecule type" value="Genomic_DNA"/>
</dbReference>
<protein>
    <submittedName>
        <fullName evidence="6">Glucan endo-1,3-beta-D-glucosidase</fullName>
    </submittedName>
</protein>
<evidence type="ECO:0000256" key="1">
    <source>
        <dbReference type="ARBA" id="ARBA00006865"/>
    </source>
</evidence>
<dbReference type="InterPro" id="IPR013320">
    <property type="entry name" value="ConA-like_dom_sf"/>
</dbReference>
<evidence type="ECO:0000313" key="7">
    <source>
        <dbReference type="Proteomes" id="UP000241769"/>
    </source>
</evidence>
<evidence type="ECO:0000256" key="3">
    <source>
        <dbReference type="SAM" id="MobiDB-lite"/>
    </source>
</evidence>
<dbReference type="Proteomes" id="UP000241769">
    <property type="component" value="Unassembled WGS sequence"/>
</dbReference>
<dbReference type="AlphaFoldDB" id="A0A2P6NVS4"/>
<dbReference type="Gene3D" id="1.20.58.1040">
    <property type="match status" value="4"/>
</dbReference>
<dbReference type="PANTHER" id="PTHR10963">
    <property type="entry name" value="GLYCOSYL HYDROLASE-RELATED"/>
    <property type="match status" value="1"/>
</dbReference>
<dbReference type="GO" id="GO:0004553">
    <property type="term" value="F:hydrolase activity, hydrolyzing O-glycosyl compounds"/>
    <property type="evidence" value="ECO:0007669"/>
    <property type="project" value="InterPro"/>
</dbReference>
<dbReference type="SUPFAM" id="SSF49384">
    <property type="entry name" value="Carbohydrate-binding domain"/>
    <property type="match status" value="1"/>
</dbReference>
<sequence>MFNLNKFCLILAAICLAAGEDYQLVWSDEFDGTSLDLNKWQYEVNCDGGGNNELQCYTNSSTNLKIQDGNLIITAVPQQYRNKQYTSSRINTANTAAWKYGRFEMNAKLPKGIYLWPAFWMMPRDSVYGSWADSGEVSLLCSKISAPSTEYSLGWNDQHESNLHFGGQWPKNTHIGTGSVTAPFDLSADYHVYSLLWTPTRMQFAIDDQVHWNVSLDQSFNNPNGQSFPYTQNGQPFDQYFYFVLNLAVGGNFFGSNASSLTSAQASAWTAPSLLVDYIRVYQLNSVVSSPTPGPQTPTASPSECAAMYSSLLCRTTSQNSSLLSDSALDNALGYVCAYYPQYCSDILNGNYYSSCNKAQRVSYAMNQYYSVQGPSASACYFSGLGQLNNSFSSTSAPPATTTSSLCSSMFASLQCRTYTEDPSQISPDAVYGAYGYICSSFPQFCSGTNDGETYGTCNIAERTSYAMNQYFGVYGPDPNSCSFGGIGVVTVSTTSSASTSTSASVQPTPSTSVALADASTCSSMYNSLQCHTASQDPSNLNMDSVYGALGWLCGAYPQYCTEIQSGAFYSSCNAAQQASYAINGYYLTYGPSADSCSFGGIGYLNVPTSSVVSTSTVSNPNPTTTTSSLCSSMFASLQCRTYTEDPSQISPDAVYGAYGYICSSFPQFCSGTNDGETYGTCNIAERTSYAMNQYFATYGPDPNSCSFGGIGVVVAAPTSSTTLVTSSSLSSDGEVYTSTSVSTSTPITSSSTFNTVAPTTSIVSTSTVTTSSTTRPSTTSTTSASLLTSSSSRSSSSSSISRSSTSASRSSTFSSTSRSNTSTSRTTVVTTTPATTSSCIDVQQTKTASWREGNRQVFQYEVTVKNSASVSVEILLMAPSAQSDKIRQIWNLEQNGTKSSQSHWLLPQWQHGINPHSSFTFGYISLDSSVSFVSSPFTQCLALPPSPPSSSVCGLYTNQTLISSWYQGSTKIVQYEVKLTNEGTVSRQPYFTTVDESKILSIWGLTDVGVNSWSLPDYNKKIDGKSTYTWGYIASADQILFSVNKSKSNC</sequence>
<dbReference type="SMART" id="SM00768">
    <property type="entry name" value="X8"/>
    <property type="match status" value="4"/>
</dbReference>
<feature type="region of interest" description="Disordered" evidence="3">
    <location>
        <begin position="731"/>
        <end position="751"/>
    </location>
</feature>
<dbReference type="InterPro" id="IPR012946">
    <property type="entry name" value="X8"/>
</dbReference>
<evidence type="ECO:0000259" key="5">
    <source>
        <dbReference type="PROSITE" id="PS51762"/>
    </source>
</evidence>
<evidence type="ECO:0000256" key="2">
    <source>
        <dbReference type="ARBA" id="ARBA00022729"/>
    </source>
</evidence>
<dbReference type="OrthoDB" id="192832at2759"/>
<accession>A0A2P6NVS4</accession>
<dbReference type="Pfam" id="PF09478">
    <property type="entry name" value="CBM49"/>
    <property type="match status" value="2"/>
</dbReference>
<dbReference type="InterPro" id="IPR000757">
    <property type="entry name" value="Beta-glucanase-like"/>
</dbReference>
<feature type="domain" description="GH16" evidence="5">
    <location>
        <begin position="15"/>
        <end position="287"/>
    </location>
</feature>
<dbReference type="GO" id="GO:0005975">
    <property type="term" value="P:carbohydrate metabolic process"/>
    <property type="evidence" value="ECO:0007669"/>
    <property type="project" value="InterPro"/>
</dbReference>
<dbReference type="PANTHER" id="PTHR10963:SF55">
    <property type="entry name" value="GLYCOSIDE HYDROLASE FAMILY 16 PROTEIN"/>
    <property type="match status" value="1"/>
</dbReference>
<proteinExistence type="inferred from homology"/>
<dbReference type="Pfam" id="PF00722">
    <property type="entry name" value="Glyco_hydro_16"/>
    <property type="match status" value="1"/>
</dbReference>
<dbReference type="CDD" id="cd08023">
    <property type="entry name" value="GH16_laminarinase_like"/>
    <property type="match status" value="1"/>
</dbReference>
<evidence type="ECO:0000256" key="4">
    <source>
        <dbReference type="SAM" id="SignalP"/>
    </source>
</evidence>
<dbReference type="SMART" id="SM01063">
    <property type="entry name" value="CBM49"/>
    <property type="match status" value="2"/>
</dbReference>